<dbReference type="GO" id="GO:0003700">
    <property type="term" value="F:DNA-binding transcription factor activity"/>
    <property type="evidence" value="ECO:0007669"/>
    <property type="project" value="InterPro"/>
</dbReference>
<evidence type="ECO:0000313" key="5">
    <source>
        <dbReference type="EMBL" id="ADX45656.1"/>
    </source>
</evidence>
<gene>
    <name evidence="5" type="ordered locus">Acav_1738</name>
</gene>
<dbReference type="Pfam" id="PF12833">
    <property type="entry name" value="HTH_18"/>
    <property type="match status" value="1"/>
</dbReference>
<dbReference type="PROSITE" id="PS01124">
    <property type="entry name" value="HTH_ARAC_FAMILY_2"/>
    <property type="match status" value="1"/>
</dbReference>
<keyword evidence="6" id="KW-1185">Reference proteome</keyword>
<dbReference type="PRINTS" id="PR00032">
    <property type="entry name" value="HTHARAC"/>
</dbReference>
<proteinExistence type="predicted"/>
<keyword evidence="3" id="KW-0804">Transcription</keyword>
<dbReference type="GeneID" id="34235928"/>
<dbReference type="SMART" id="SM00342">
    <property type="entry name" value="HTH_ARAC"/>
    <property type="match status" value="1"/>
</dbReference>
<dbReference type="InterPro" id="IPR032687">
    <property type="entry name" value="AraC-type_N"/>
</dbReference>
<dbReference type="AlphaFoldDB" id="F0Q5M8"/>
<dbReference type="PROSITE" id="PS00041">
    <property type="entry name" value="HTH_ARAC_FAMILY_1"/>
    <property type="match status" value="1"/>
</dbReference>
<dbReference type="HOGENOM" id="CLU_047522_3_0_4"/>
<dbReference type="RefSeq" id="WP_013594175.1">
    <property type="nucleotide sequence ID" value="NC_015138.1"/>
</dbReference>
<dbReference type="Pfam" id="PF12625">
    <property type="entry name" value="Arabinose_bd"/>
    <property type="match status" value="1"/>
</dbReference>
<evidence type="ECO:0000256" key="2">
    <source>
        <dbReference type="ARBA" id="ARBA00023125"/>
    </source>
</evidence>
<evidence type="ECO:0000256" key="3">
    <source>
        <dbReference type="ARBA" id="ARBA00023163"/>
    </source>
</evidence>
<dbReference type="InterPro" id="IPR018060">
    <property type="entry name" value="HTH_AraC"/>
</dbReference>
<sequence length="343" mass="37000">MSFLAFRRGVTGARLLVEYGREKGLDCPSLLAGSGIAEALLADPDAELEPEQELQVARNLSRLLGHPPGLGLELGLRYRLGNFGMWGYGLLSSATAGAALQAAMRFLPLSYAFSTISTRVLEDSVEVHFGEPDLAPGLGRLLVERDLAAAAMLMRQVAGDGFRLDRIALKALPGRIGAPPAGIHDILGAVPDFKAGEYLIAYDRAYLARPLPQADPATAAMCERMCQKLMEQRRVDIGCAAMVRHQLAALPPGALPSLHHIAGLLHTSERTLKRRLQGEGTSFRQLVAQSQAASAAALVGEHRLSLTEVAERMGYADLSAFSQAFKRWHGVSPEGFRRTRRTG</sequence>
<feature type="domain" description="HTH araC/xylS-type" evidence="4">
    <location>
        <begin position="257"/>
        <end position="339"/>
    </location>
</feature>
<dbReference type="InterPro" id="IPR020449">
    <property type="entry name" value="Tscrpt_reg_AraC-type_HTH"/>
</dbReference>
<dbReference type="InterPro" id="IPR009057">
    <property type="entry name" value="Homeodomain-like_sf"/>
</dbReference>
<dbReference type="SUPFAM" id="SSF46689">
    <property type="entry name" value="Homeodomain-like"/>
    <property type="match status" value="1"/>
</dbReference>
<dbReference type="GO" id="GO:0000976">
    <property type="term" value="F:transcription cis-regulatory region binding"/>
    <property type="evidence" value="ECO:0007669"/>
    <property type="project" value="TreeGrafter"/>
</dbReference>
<keyword evidence="1" id="KW-0805">Transcription regulation</keyword>
<reference evidence="5" key="1">
    <citation type="submission" date="2011-02" db="EMBL/GenBank/DDBJ databases">
        <title>Complete sequence of Acidovorax avenae subsp. avenae ATCC 19860.</title>
        <authorList>
            <consortium name="US DOE Joint Genome Institute"/>
            <person name="Lucas S."/>
            <person name="Copeland A."/>
            <person name="Lapidus A."/>
            <person name="Cheng J.-F."/>
            <person name="Goodwin L."/>
            <person name="Pitluck S."/>
            <person name="Chertkov O."/>
            <person name="Held B."/>
            <person name="Detter J.C."/>
            <person name="Han C."/>
            <person name="Tapia R."/>
            <person name="Land M."/>
            <person name="Hauser L."/>
            <person name="Kyrpides N."/>
            <person name="Ivanova N."/>
            <person name="Ovchinnikova G."/>
            <person name="Pagani I."/>
            <person name="Gordon S."/>
            <person name="Woyke T."/>
        </authorList>
    </citation>
    <scope>NUCLEOTIDE SEQUENCE</scope>
    <source>
        <strain evidence="5">ATCC 19860</strain>
    </source>
</reference>
<dbReference type="Gene3D" id="1.10.10.60">
    <property type="entry name" value="Homeodomain-like"/>
    <property type="match status" value="1"/>
</dbReference>
<dbReference type="EMBL" id="CP002521">
    <property type="protein sequence ID" value="ADX45656.1"/>
    <property type="molecule type" value="Genomic_DNA"/>
</dbReference>
<dbReference type="OrthoDB" id="6506763at2"/>
<evidence type="ECO:0000256" key="1">
    <source>
        <dbReference type="ARBA" id="ARBA00023015"/>
    </source>
</evidence>
<dbReference type="InterPro" id="IPR018062">
    <property type="entry name" value="HTH_AraC-typ_CS"/>
</dbReference>
<dbReference type="Proteomes" id="UP000002482">
    <property type="component" value="Chromosome"/>
</dbReference>
<dbReference type="PANTHER" id="PTHR47894:SF1">
    <property type="entry name" value="HTH-TYPE TRANSCRIPTIONAL REGULATOR VQSM"/>
    <property type="match status" value="1"/>
</dbReference>
<protein>
    <submittedName>
        <fullName evidence="5">Transcriptional regulator, AraC family</fullName>
    </submittedName>
</protein>
<organism evidence="5 6">
    <name type="scientific">Paracidovorax avenae (strain ATCC 19860 / DSM 7227 / CCUG 15838 / JCM 20985 / LMG 2117 / NCPPB 1011)</name>
    <name type="common">Acidovorax avenae</name>
    <dbReference type="NCBI Taxonomy" id="643561"/>
    <lineage>
        <taxon>Bacteria</taxon>
        <taxon>Pseudomonadati</taxon>
        <taxon>Pseudomonadota</taxon>
        <taxon>Betaproteobacteria</taxon>
        <taxon>Burkholderiales</taxon>
        <taxon>Comamonadaceae</taxon>
        <taxon>Paracidovorax</taxon>
    </lineage>
</organism>
<evidence type="ECO:0000259" key="4">
    <source>
        <dbReference type="PROSITE" id="PS01124"/>
    </source>
</evidence>
<name>F0Q5M8_PARA1</name>
<dbReference type="GO" id="GO:0005829">
    <property type="term" value="C:cytosol"/>
    <property type="evidence" value="ECO:0007669"/>
    <property type="project" value="TreeGrafter"/>
</dbReference>
<keyword evidence="2" id="KW-0238">DNA-binding</keyword>
<dbReference type="KEGG" id="aaa:Acav_1738"/>
<evidence type="ECO:0000313" key="6">
    <source>
        <dbReference type="Proteomes" id="UP000002482"/>
    </source>
</evidence>
<dbReference type="PANTHER" id="PTHR47894">
    <property type="entry name" value="HTH-TYPE TRANSCRIPTIONAL REGULATOR GADX"/>
    <property type="match status" value="1"/>
</dbReference>
<accession>F0Q5M8</accession>